<dbReference type="EMBL" id="CAJPVI010000028">
    <property type="protein sequence ID" value="CAG2153425.1"/>
    <property type="molecule type" value="Genomic_DNA"/>
</dbReference>
<gene>
    <name evidence="5" type="primary">ped_2</name>
    <name evidence="5" type="ORF">LMG26411_04412</name>
</gene>
<evidence type="ECO:0000256" key="2">
    <source>
        <dbReference type="ARBA" id="ARBA00023002"/>
    </source>
</evidence>
<evidence type="ECO:0000259" key="4">
    <source>
        <dbReference type="SMART" id="SM00822"/>
    </source>
</evidence>
<name>A0ABM8TLI5_9BURK</name>
<evidence type="ECO:0000313" key="5">
    <source>
        <dbReference type="EMBL" id="CAG2153425.1"/>
    </source>
</evidence>
<dbReference type="NCBIfam" id="NF005559">
    <property type="entry name" value="PRK07231.1"/>
    <property type="match status" value="1"/>
</dbReference>
<dbReference type="PRINTS" id="PR00080">
    <property type="entry name" value="SDRFAMILY"/>
</dbReference>
<dbReference type="InterPro" id="IPR002347">
    <property type="entry name" value="SDR_fam"/>
</dbReference>
<organism evidence="5 6">
    <name type="scientific">Cupriavidus numazuensis</name>
    <dbReference type="NCBI Taxonomy" id="221992"/>
    <lineage>
        <taxon>Bacteria</taxon>
        <taxon>Pseudomonadati</taxon>
        <taxon>Pseudomonadota</taxon>
        <taxon>Betaproteobacteria</taxon>
        <taxon>Burkholderiales</taxon>
        <taxon>Burkholderiaceae</taxon>
        <taxon>Cupriavidus</taxon>
    </lineage>
</organism>
<evidence type="ECO:0000256" key="3">
    <source>
        <dbReference type="ARBA" id="ARBA00023027"/>
    </source>
</evidence>
<comment type="caution">
    <text evidence="5">The sequence shown here is derived from an EMBL/GenBank/DDBJ whole genome shotgun (WGS) entry which is preliminary data.</text>
</comment>
<dbReference type="InterPro" id="IPR020904">
    <property type="entry name" value="Sc_DH/Rdtase_CS"/>
</dbReference>
<keyword evidence="2 5" id="KW-0560">Oxidoreductase</keyword>
<comment type="similarity">
    <text evidence="1">Belongs to the short-chain dehydrogenases/reductases (SDR) family.</text>
</comment>
<sequence>MDRKDHRLDGRVAIVTGAAQGIGRAYALALAGAGARVCVSDVTEPTETLAQIRELHGEAIGVVANITDQPSLEAMVARTIHAFGRLDVLVNNAALFGSLRMRPFPEISNEEWDQVMTVNVRGTWQTIKAALPALRQAGGGSIVNISSATTFKGSPLLAHYVASKGAIVGLTRALARELGPDKIRINAIAPGLVMTANVQEHADWREAKGGIVATRALQRDSVPEDMTGVMLFLASDDSGFMTGQTIVVDGGVVMH</sequence>
<protein>
    <submittedName>
        <fullName evidence="5">(S)-1-Phenylethanol dehydrogenase</fullName>
        <ecNumber evidence="5">1.1.1.311</ecNumber>
    </submittedName>
</protein>
<dbReference type="PROSITE" id="PS00061">
    <property type="entry name" value="ADH_SHORT"/>
    <property type="match status" value="1"/>
</dbReference>
<dbReference type="InterPro" id="IPR057326">
    <property type="entry name" value="KR_dom"/>
</dbReference>
<evidence type="ECO:0000313" key="6">
    <source>
        <dbReference type="Proteomes" id="UP000672657"/>
    </source>
</evidence>
<reference evidence="5 6" key="1">
    <citation type="submission" date="2021-03" db="EMBL/GenBank/DDBJ databases">
        <authorList>
            <person name="Peeters C."/>
        </authorList>
    </citation>
    <scope>NUCLEOTIDE SEQUENCE [LARGE SCALE GENOMIC DNA]</scope>
    <source>
        <strain evidence="5 6">LMG 26411</strain>
    </source>
</reference>
<dbReference type="InterPro" id="IPR036291">
    <property type="entry name" value="NAD(P)-bd_dom_sf"/>
</dbReference>
<dbReference type="SUPFAM" id="SSF51735">
    <property type="entry name" value="NAD(P)-binding Rossmann-fold domains"/>
    <property type="match status" value="1"/>
</dbReference>
<accession>A0ABM8TLI5</accession>
<dbReference type="Gene3D" id="3.40.50.720">
    <property type="entry name" value="NAD(P)-binding Rossmann-like Domain"/>
    <property type="match status" value="1"/>
</dbReference>
<dbReference type="PRINTS" id="PR00081">
    <property type="entry name" value="GDHRDH"/>
</dbReference>
<proteinExistence type="inferred from homology"/>
<keyword evidence="6" id="KW-1185">Reference proteome</keyword>
<keyword evidence="3" id="KW-0520">NAD</keyword>
<dbReference type="RefSeq" id="WP_211955386.1">
    <property type="nucleotide sequence ID" value="NZ_CAJPVI010000028.1"/>
</dbReference>
<dbReference type="PANTHER" id="PTHR24321:SF8">
    <property type="entry name" value="ESTRADIOL 17-BETA-DEHYDROGENASE 8-RELATED"/>
    <property type="match status" value="1"/>
</dbReference>
<dbReference type="Pfam" id="PF13561">
    <property type="entry name" value="adh_short_C2"/>
    <property type="match status" value="1"/>
</dbReference>
<evidence type="ECO:0000256" key="1">
    <source>
        <dbReference type="ARBA" id="ARBA00006484"/>
    </source>
</evidence>
<dbReference type="GO" id="GO:0018449">
    <property type="term" value="F:1-phenylethanol dehydrogenase activity"/>
    <property type="evidence" value="ECO:0007669"/>
    <property type="project" value="UniProtKB-EC"/>
</dbReference>
<dbReference type="Proteomes" id="UP000672657">
    <property type="component" value="Unassembled WGS sequence"/>
</dbReference>
<dbReference type="SMART" id="SM00822">
    <property type="entry name" value="PKS_KR"/>
    <property type="match status" value="1"/>
</dbReference>
<dbReference type="CDD" id="cd05233">
    <property type="entry name" value="SDR_c"/>
    <property type="match status" value="1"/>
</dbReference>
<feature type="domain" description="Ketoreductase" evidence="4">
    <location>
        <begin position="11"/>
        <end position="207"/>
    </location>
</feature>
<dbReference type="PANTHER" id="PTHR24321">
    <property type="entry name" value="DEHYDROGENASES, SHORT CHAIN"/>
    <property type="match status" value="1"/>
</dbReference>
<dbReference type="EC" id="1.1.1.311" evidence="5"/>